<dbReference type="PROSITE" id="PS50902">
    <property type="entry name" value="FLAVODOXIN_LIKE"/>
    <property type="match status" value="1"/>
</dbReference>
<protein>
    <recommendedName>
        <fullName evidence="3">Flavodoxin-like domain-containing protein</fullName>
    </recommendedName>
</protein>
<keyword evidence="5" id="KW-1185">Reference proteome</keyword>
<comment type="caution">
    <text evidence="4">The sequence shown here is derived from an EMBL/GenBank/DDBJ whole genome shotgun (WGS) entry which is preliminary data.</text>
</comment>
<dbReference type="AlphaFoldDB" id="A0A844SCA0"/>
<evidence type="ECO:0000313" key="4">
    <source>
        <dbReference type="EMBL" id="MVT64873.1"/>
    </source>
</evidence>
<accession>A0A844SCA0</accession>
<name>A0A844SCA0_9BRAD</name>
<evidence type="ECO:0000259" key="3">
    <source>
        <dbReference type="PROSITE" id="PS50902"/>
    </source>
</evidence>
<organism evidence="4 5">
    <name type="scientific">Bradyrhizobium pachyrhizi</name>
    <dbReference type="NCBI Taxonomy" id="280333"/>
    <lineage>
        <taxon>Bacteria</taxon>
        <taxon>Pseudomonadati</taxon>
        <taxon>Pseudomonadota</taxon>
        <taxon>Alphaproteobacteria</taxon>
        <taxon>Hyphomicrobiales</taxon>
        <taxon>Nitrobacteraceae</taxon>
        <taxon>Bradyrhizobium</taxon>
    </lineage>
</organism>
<dbReference type="SUPFAM" id="SSF52218">
    <property type="entry name" value="Flavoproteins"/>
    <property type="match status" value="1"/>
</dbReference>
<gene>
    <name evidence="4" type="ORF">GPL21_07100</name>
</gene>
<dbReference type="InterPro" id="IPR029039">
    <property type="entry name" value="Flavoprotein-like_sf"/>
</dbReference>
<evidence type="ECO:0000256" key="1">
    <source>
        <dbReference type="ARBA" id="ARBA00022630"/>
    </source>
</evidence>
<dbReference type="Proteomes" id="UP000436468">
    <property type="component" value="Unassembled WGS sequence"/>
</dbReference>
<keyword evidence="2" id="KW-0288">FMN</keyword>
<dbReference type="GO" id="GO:0010181">
    <property type="term" value="F:FMN binding"/>
    <property type="evidence" value="ECO:0007669"/>
    <property type="project" value="InterPro"/>
</dbReference>
<dbReference type="InterPro" id="IPR008254">
    <property type="entry name" value="Flavodoxin/NO_synth"/>
</dbReference>
<reference evidence="4 5" key="1">
    <citation type="submission" date="2019-12" db="EMBL/GenBank/DDBJ databases">
        <title>Draft genome sequences Bradyrhizobium cajani AMBPC1010, Bradyrhizobium pachyrhizi AMBPC1040 and Bradyrhizobium yuanmingense ALSPC3051, three plant growth promoting strains isolated from nodules of Cajanus cajan L. in Dominican Republic.</title>
        <authorList>
            <person name="Flores-Felix J.D."/>
            <person name="Araujo J."/>
            <person name="Diaz-Alcantara C."/>
            <person name="Gonzalez-Andres F."/>
            <person name="Velazquez E."/>
        </authorList>
    </citation>
    <scope>NUCLEOTIDE SEQUENCE [LARGE SCALE GENOMIC DNA]</scope>
    <source>
        <strain evidence="4 5">1040</strain>
    </source>
</reference>
<keyword evidence="1" id="KW-0285">Flavoprotein</keyword>
<dbReference type="Gene3D" id="3.40.50.360">
    <property type="match status" value="1"/>
</dbReference>
<dbReference type="RefSeq" id="WP_157342117.1">
    <property type="nucleotide sequence ID" value="NZ_WQNF01000004.1"/>
</dbReference>
<dbReference type="Pfam" id="PF00258">
    <property type="entry name" value="Flavodoxin_1"/>
    <property type="match status" value="1"/>
</dbReference>
<sequence>MKDVSSVASRASSSEAARSLHVIFATTSGHTEFVVDTLTRSSELSHWKIEQSLAEQASPQDMLRGTALLLASGTWNAGGVEGQLNPNMSKLLQSRAKNLDLASKPSACIGLGDHRYYYTARAADLLQDYIESHRGRLLLPALKIVDEPYDQVKAILDWGKRLAVALTRL</sequence>
<proteinExistence type="predicted"/>
<evidence type="ECO:0000256" key="2">
    <source>
        <dbReference type="ARBA" id="ARBA00022643"/>
    </source>
</evidence>
<evidence type="ECO:0000313" key="5">
    <source>
        <dbReference type="Proteomes" id="UP000436468"/>
    </source>
</evidence>
<feature type="domain" description="Flavodoxin-like" evidence="3">
    <location>
        <begin position="20"/>
        <end position="163"/>
    </location>
</feature>
<dbReference type="EMBL" id="WQNF01000004">
    <property type="protein sequence ID" value="MVT64873.1"/>
    <property type="molecule type" value="Genomic_DNA"/>
</dbReference>